<feature type="site" description="Transition state stabilizer" evidence="14">
    <location>
        <position position="342"/>
    </location>
</feature>
<dbReference type="AlphaFoldDB" id="A0AA39J166"/>
<dbReference type="Gene3D" id="3.20.20.80">
    <property type="entry name" value="Glycosidases"/>
    <property type="match status" value="1"/>
</dbReference>
<evidence type="ECO:0000259" key="19">
    <source>
        <dbReference type="SMART" id="SM00642"/>
    </source>
</evidence>
<keyword evidence="21" id="KW-1185">Reference proteome</keyword>
<dbReference type="Gene3D" id="2.60.40.1180">
    <property type="entry name" value="Golgi alpha-mannosidase II"/>
    <property type="match status" value="1"/>
</dbReference>
<keyword evidence="5 15" id="KW-0479">Metal-binding</keyword>
<dbReference type="InterPro" id="IPR013780">
    <property type="entry name" value="Glyco_hydro_b"/>
</dbReference>
<comment type="catalytic activity">
    <reaction evidence="1">
        <text>Endohydrolysis of (1-&gt;4)-alpha-D-glucosidic linkages in polysaccharides containing three or more (1-&gt;4)-alpha-linked D-glucose units.</text>
        <dbReference type="EC" id="3.2.1.1"/>
    </reaction>
</comment>
<organism evidence="20 21">
    <name type="scientific">Armillaria borealis</name>
    <dbReference type="NCBI Taxonomy" id="47425"/>
    <lineage>
        <taxon>Eukaryota</taxon>
        <taxon>Fungi</taxon>
        <taxon>Dikarya</taxon>
        <taxon>Basidiomycota</taxon>
        <taxon>Agaricomycotina</taxon>
        <taxon>Agaricomycetes</taxon>
        <taxon>Agaricomycetidae</taxon>
        <taxon>Agaricales</taxon>
        <taxon>Marasmiineae</taxon>
        <taxon>Physalacriaceae</taxon>
        <taxon>Armillaria</taxon>
    </lineage>
</organism>
<evidence type="ECO:0000256" key="15">
    <source>
        <dbReference type="PIRSR" id="PIRSR001024-3"/>
    </source>
</evidence>
<evidence type="ECO:0000256" key="9">
    <source>
        <dbReference type="ARBA" id="ARBA00023157"/>
    </source>
</evidence>
<evidence type="ECO:0000256" key="16">
    <source>
        <dbReference type="PIRSR" id="PIRSR001024-4"/>
    </source>
</evidence>
<evidence type="ECO:0000256" key="11">
    <source>
        <dbReference type="ARBA" id="ARBA00023277"/>
    </source>
</evidence>
<feature type="domain" description="Glycosyl hydrolase family 13 catalytic" evidence="19">
    <location>
        <begin position="44"/>
        <end position="415"/>
    </location>
</feature>
<evidence type="ECO:0000256" key="12">
    <source>
        <dbReference type="ARBA" id="ARBA00023295"/>
    </source>
</evidence>
<evidence type="ECO:0000313" key="20">
    <source>
        <dbReference type="EMBL" id="KAK0433436.1"/>
    </source>
</evidence>
<dbReference type="PANTHER" id="PTHR10357:SF215">
    <property type="entry name" value="ALPHA-AMYLASE 1"/>
    <property type="match status" value="1"/>
</dbReference>
<dbReference type="Proteomes" id="UP001175226">
    <property type="component" value="Unassembled WGS sequence"/>
</dbReference>
<dbReference type="SMART" id="SM00642">
    <property type="entry name" value="Aamy"/>
    <property type="match status" value="1"/>
</dbReference>
<feature type="disulfide bond" evidence="16">
    <location>
        <begin position="62"/>
        <end position="70"/>
    </location>
</feature>
<dbReference type="InterPro" id="IPR017853">
    <property type="entry name" value="GH"/>
</dbReference>
<proteinExistence type="inferred from homology"/>
<dbReference type="GO" id="GO:0005509">
    <property type="term" value="F:calcium ion binding"/>
    <property type="evidence" value="ECO:0007669"/>
    <property type="project" value="InterPro"/>
</dbReference>
<keyword evidence="7" id="KW-0378">Hydrolase</keyword>
<dbReference type="EC" id="3.2.1.1" evidence="4"/>
<evidence type="ECO:0000256" key="10">
    <source>
        <dbReference type="ARBA" id="ARBA00023180"/>
    </source>
</evidence>
<comment type="cofactor">
    <cofactor evidence="2">
        <name>Ca(2+)</name>
        <dbReference type="ChEBI" id="CHEBI:29108"/>
    </cofactor>
</comment>
<dbReference type="InterPro" id="IPR015340">
    <property type="entry name" value="A_amylase_C_dom"/>
</dbReference>
<feature type="binding site" evidence="17">
    <location>
        <position position="248"/>
    </location>
    <ligand>
        <name>substrate</name>
    </ligand>
</feature>
<comment type="caution">
    <text evidence="20">The sequence shown here is derived from an EMBL/GenBank/DDBJ whole genome shotgun (WGS) entry which is preliminary data.</text>
</comment>
<feature type="binding site" evidence="15">
    <location>
        <position position="206"/>
    </location>
    <ligand>
        <name>Ca(2+)</name>
        <dbReference type="ChEBI" id="CHEBI:29108"/>
        <label>1</label>
    </ligand>
</feature>
<dbReference type="SUPFAM" id="SSF51445">
    <property type="entry name" value="(Trans)glycosidases"/>
    <property type="match status" value="1"/>
</dbReference>
<protein>
    <recommendedName>
        <fullName evidence="4">alpha-amylase</fullName>
        <ecNumber evidence="4">3.2.1.1</ecNumber>
    </recommendedName>
</protein>
<evidence type="ECO:0000256" key="1">
    <source>
        <dbReference type="ARBA" id="ARBA00000548"/>
    </source>
</evidence>
<name>A0AA39J166_9AGAR</name>
<evidence type="ECO:0000256" key="18">
    <source>
        <dbReference type="SAM" id="SignalP"/>
    </source>
</evidence>
<dbReference type="EMBL" id="JAUEPT010000081">
    <property type="protein sequence ID" value="KAK0433436.1"/>
    <property type="molecule type" value="Genomic_DNA"/>
</dbReference>
<evidence type="ECO:0000256" key="14">
    <source>
        <dbReference type="PIRSR" id="PIRSR001024-2"/>
    </source>
</evidence>
<sequence>MGTRSLLLPFTPMSRSLHALIAFSFISVCLSASADEWRSRSIYQLVTDRFAVSNDTGFGGYCDTSWRSYCGGSWLGITQHLDYIQDMGFDAIWISPIVENIGDRTFYGDAYHGFWTKNISSLNPHFGTPDDLKDLASALHARGMYLMVDVVANHLATTLRPGTDGSSSDDFDFSGLWPFSSSSYFHPICWFGWLQGPEYVGQWEQEQCWLGDKNVALVDLNTEDLKVVATMYDWISALVKDYGIDGIRIDTVKHIRKDFWPGFLEAAGVFSIGEVYTQDVGYMTEYTHVVDSVIDYPAWFPLHRGFKSTQGSLSALVDVATAAQKFYKQGSFMTGSFLENHDLPRFQSVTDDLSLVKNAITWSFVTDGIPILYYGQEQGYQGYLDPANREALWLSGYQTSDKPLMDHVKILNSARKFAISSNSSFLTTPMSFIPQDTDKLIAISKPPLLTLLTNVGRTGSATWKVPGVFNASQELIDVLTCTGYAVDQDASLTVSCNDGSPKILMLSEAAKHFCPKHDAEGVYAIRGGHRGEAQLYGKTMRETIGIALRMLFGWLV</sequence>
<feature type="binding site" evidence="17">
    <location>
        <position position="154"/>
    </location>
    <ligand>
        <name>substrate</name>
    </ligand>
</feature>
<gene>
    <name evidence="20" type="ORF">EV421DRAFT_1433046</name>
</gene>
<feature type="binding site" evidence="17">
    <location>
        <position position="115"/>
    </location>
    <ligand>
        <name>substrate</name>
    </ligand>
</feature>
<feature type="signal peptide" evidence="18">
    <location>
        <begin position="1"/>
        <end position="34"/>
    </location>
</feature>
<accession>A0AA39J166</accession>
<feature type="active site" description="Nucleophile" evidence="13">
    <location>
        <position position="250"/>
    </location>
</feature>
<feature type="active site" description="Proton donor" evidence="13">
    <location>
        <position position="274"/>
    </location>
</feature>
<feature type="binding site" evidence="15">
    <location>
        <position position="219"/>
    </location>
    <ligand>
        <name>Ca(2+)</name>
        <dbReference type="ChEBI" id="CHEBI:29108"/>
        <label>1</label>
    </ligand>
</feature>
<dbReference type="GO" id="GO:0016052">
    <property type="term" value="P:carbohydrate catabolic process"/>
    <property type="evidence" value="ECO:0007669"/>
    <property type="project" value="InterPro"/>
</dbReference>
<evidence type="ECO:0000256" key="17">
    <source>
        <dbReference type="PIRSR" id="PIRSR001024-5"/>
    </source>
</evidence>
<keyword evidence="11" id="KW-0119">Carbohydrate metabolism</keyword>
<feature type="binding site" evidence="17">
    <location>
        <position position="342"/>
    </location>
    <ligand>
        <name>substrate</name>
    </ligand>
</feature>
<keyword evidence="12" id="KW-0326">Glycosidase</keyword>
<keyword evidence="10" id="KW-0325">Glycoprotein</keyword>
<feature type="binding site" evidence="15">
    <location>
        <position position="274"/>
    </location>
    <ligand>
        <name>Ca(2+)</name>
        <dbReference type="ChEBI" id="CHEBI:29108"/>
        <label>2</label>
    </ligand>
</feature>
<comment type="similarity">
    <text evidence="3">Belongs to the glycosyl hydrolase 13 family.</text>
</comment>
<evidence type="ECO:0000256" key="13">
    <source>
        <dbReference type="PIRSR" id="PIRSR001024-1"/>
    </source>
</evidence>
<dbReference type="Pfam" id="PF09260">
    <property type="entry name" value="A_amylase_dom_C"/>
    <property type="match status" value="1"/>
</dbReference>
<evidence type="ECO:0000256" key="7">
    <source>
        <dbReference type="ARBA" id="ARBA00022801"/>
    </source>
</evidence>
<feature type="binding site" evidence="17">
    <location>
        <position position="389"/>
    </location>
    <ligand>
        <name>substrate</name>
    </ligand>
</feature>
<dbReference type="SUPFAM" id="SSF51011">
    <property type="entry name" value="Glycosyl hydrolase domain"/>
    <property type="match status" value="1"/>
</dbReference>
<dbReference type="InterPro" id="IPR006047">
    <property type="entry name" value="GH13_cat_dom"/>
</dbReference>
<keyword evidence="8 15" id="KW-0106">Calcium</keyword>
<evidence type="ECO:0000256" key="2">
    <source>
        <dbReference type="ARBA" id="ARBA00001913"/>
    </source>
</evidence>
<evidence type="ECO:0000256" key="3">
    <source>
        <dbReference type="ARBA" id="ARBA00008061"/>
    </source>
</evidence>
<feature type="binding site" evidence="15">
    <location>
        <position position="153"/>
    </location>
    <ligand>
        <name>Ca(2+)</name>
        <dbReference type="ChEBI" id="CHEBI:29108"/>
        <label>1</label>
    </ligand>
</feature>
<keyword evidence="9 16" id="KW-1015">Disulfide bond</keyword>
<feature type="disulfide bond" evidence="16">
    <location>
        <begin position="189"/>
        <end position="208"/>
    </location>
</feature>
<dbReference type="InterPro" id="IPR013777">
    <property type="entry name" value="A-amylase-like"/>
</dbReference>
<evidence type="ECO:0000256" key="8">
    <source>
        <dbReference type="ARBA" id="ARBA00022837"/>
    </source>
</evidence>
<evidence type="ECO:0000256" key="5">
    <source>
        <dbReference type="ARBA" id="ARBA00022723"/>
    </source>
</evidence>
<dbReference type="PIRSF" id="PIRSF001024">
    <property type="entry name" value="Alph-amyl_fung"/>
    <property type="match status" value="1"/>
</dbReference>
<dbReference type="Pfam" id="PF00128">
    <property type="entry name" value="Alpha-amylase"/>
    <property type="match status" value="1"/>
</dbReference>
<dbReference type="CDD" id="cd11319">
    <property type="entry name" value="AmyAc_euk_AmyA"/>
    <property type="match status" value="1"/>
</dbReference>
<feature type="chain" id="PRO_5041301128" description="alpha-amylase" evidence="18">
    <location>
        <begin position="35"/>
        <end position="556"/>
    </location>
</feature>
<evidence type="ECO:0000256" key="4">
    <source>
        <dbReference type="ARBA" id="ARBA00012595"/>
    </source>
</evidence>
<keyword evidence="6 18" id="KW-0732">Signal</keyword>
<feature type="binding site" evidence="15">
    <location>
        <position position="254"/>
    </location>
    <ligand>
        <name>Ca(2+)</name>
        <dbReference type="ChEBI" id="CHEBI:29108"/>
        <label>1</label>
    </ligand>
</feature>
<dbReference type="GO" id="GO:0004556">
    <property type="term" value="F:alpha-amylase activity"/>
    <property type="evidence" value="ECO:0007669"/>
    <property type="project" value="UniProtKB-EC"/>
</dbReference>
<evidence type="ECO:0000313" key="21">
    <source>
        <dbReference type="Proteomes" id="UP001175226"/>
    </source>
</evidence>
<dbReference type="FunFam" id="3.20.20.80:FF:000120">
    <property type="entry name" value="Alpha-amylase A"/>
    <property type="match status" value="1"/>
</dbReference>
<feature type="binding site" evidence="15">
    <location>
        <position position="250"/>
    </location>
    <ligand>
        <name>Ca(2+)</name>
        <dbReference type="ChEBI" id="CHEBI:29108"/>
        <label>2</label>
    </ligand>
</feature>
<dbReference type="PANTHER" id="PTHR10357">
    <property type="entry name" value="ALPHA-AMYLASE FAMILY MEMBER"/>
    <property type="match status" value="1"/>
</dbReference>
<evidence type="ECO:0000256" key="6">
    <source>
        <dbReference type="ARBA" id="ARBA00022729"/>
    </source>
</evidence>
<reference evidence="20" key="1">
    <citation type="submission" date="2023-06" db="EMBL/GenBank/DDBJ databases">
        <authorList>
            <consortium name="Lawrence Berkeley National Laboratory"/>
            <person name="Ahrendt S."/>
            <person name="Sahu N."/>
            <person name="Indic B."/>
            <person name="Wong-Bajracharya J."/>
            <person name="Merenyi Z."/>
            <person name="Ke H.-M."/>
            <person name="Monk M."/>
            <person name="Kocsube S."/>
            <person name="Drula E."/>
            <person name="Lipzen A."/>
            <person name="Balint B."/>
            <person name="Henrissat B."/>
            <person name="Andreopoulos B."/>
            <person name="Martin F.M."/>
            <person name="Harder C.B."/>
            <person name="Rigling D."/>
            <person name="Ford K.L."/>
            <person name="Foster G.D."/>
            <person name="Pangilinan J."/>
            <person name="Papanicolaou A."/>
            <person name="Barry K."/>
            <person name="LaButti K."/>
            <person name="Viragh M."/>
            <person name="Koriabine M."/>
            <person name="Yan M."/>
            <person name="Riley R."/>
            <person name="Champramary S."/>
            <person name="Plett K.L."/>
            <person name="Tsai I.J."/>
            <person name="Slot J."/>
            <person name="Sipos G."/>
            <person name="Plett J."/>
            <person name="Nagy L.G."/>
            <person name="Grigoriev I.V."/>
        </authorList>
    </citation>
    <scope>NUCLEOTIDE SEQUENCE</scope>
    <source>
        <strain evidence="20">FPL87.14</strain>
    </source>
</reference>